<organism evidence="2 3">
    <name type="scientific">Metabacillus sediminis</name>
    <dbReference type="NCBI Taxonomy" id="3117746"/>
    <lineage>
        <taxon>Bacteria</taxon>
        <taxon>Bacillati</taxon>
        <taxon>Bacillota</taxon>
        <taxon>Bacilli</taxon>
        <taxon>Bacillales</taxon>
        <taxon>Bacillaceae</taxon>
        <taxon>Metabacillus</taxon>
    </lineage>
</organism>
<feature type="transmembrane region" description="Helical" evidence="1">
    <location>
        <begin position="57"/>
        <end position="80"/>
    </location>
</feature>
<keyword evidence="1" id="KW-0472">Membrane</keyword>
<dbReference type="RefSeq" id="WP_338780087.1">
    <property type="nucleotide sequence ID" value="NZ_CP147407.1"/>
</dbReference>
<gene>
    <name evidence="2" type="ORF">WCV65_03455</name>
</gene>
<evidence type="ECO:0000313" key="2">
    <source>
        <dbReference type="EMBL" id="WXB97573.1"/>
    </source>
</evidence>
<sequence length="81" mass="8935">MKKKIDYAALALVAPLSFLTMIYGASIYSILLMAVSSVYTLIQSIYMYRHSDDKPRAVLVGILAIGIAACAYMLCDVLYFS</sequence>
<evidence type="ECO:0000313" key="3">
    <source>
        <dbReference type="Proteomes" id="UP001377337"/>
    </source>
</evidence>
<keyword evidence="3" id="KW-1185">Reference proteome</keyword>
<reference evidence="2 3" key="1">
    <citation type="submission" date="2024-02" db="EMBL/GenBank/DDBJ databases">
        <title>Seven novel Bacillus-like species.</title>
        <authorList>
            <person name="Liu G."/>
        </authorList>
    </citation>
    <scope>NUCLEOTIDE SEQUENCE [LARGE SCALE GENOMIC DNA]</scope>
    <source>
        <strain evidence="2 3">FJAT-52054</strain>
    </source>
</reference>
<dbReference type="Proteomes" id="UP001377337">
    <property type="component" value="Chromosome"/>
</dbReference>
<accession>A0ABZ2NIF3</accession>
<keyword evidence="1" id="KW-0812">Transmembrane</keyword>
<protein>
    <submittedName>
        <fullName evidence="2">Uncharacterized protein</fullName>
    </submittedName>
</protein>
<name>A0ABZ2NIF3_9BACI</name>
<dbReference type="EMBL" id="CP147407">
    <property type="protein sequence ID" value="WXB97573.1"/>
    <property type="molecule type" value="Genomic_DNA"/>
</dbReference>
<proteinExistence type="predicted"/>
<feature type="transmembrane region" description="Helical" evidence="1">
    <location>
        <begin position="30"/>
        <end position="48"/>
    </location>
</feature>
<keyword evidence="1" id="KW-1133">Transmembrane helix</keyword>
<evidence type="ECO:0000256" key="1">
    <source>
        <dbReference type="SAM" id="Phobius"/>
    </source>
</evidence>